<dbReference type="OrthoDB" id="668221at2759"/>
<evidence type="ECO:0000256" key="1">
    <source>
        <dbReference type="SAM" id="Phobius"/>
    </source>
</evidence>
<evidence type="ECO:0000313" key="2">
    <source>
        <dbReference type="EnsemblPlants" id="TraesCS3B02G341300.1.cds1"/>
    </source>
</evidence>
<dbReference type="Gramene" id="TraesCS3B02G341300.1">
    <property type="protein sequence ID" value="TraesCS3B02G341300.1.cds1"/>
    <property type="gene ID" value="TraesCS3B02G341300"/>
</dbReference>
<evidence type="ECO:0008006" key="4">
    <source>
        <dbReference type="Google" id="ProtNLM"/>
    </source>
</evidence>
<name>A0A077S3L8_WHEAT</name>
<sequence>MDERQSVGQSHPVLAAVLLGSVVLAATLMTVLAITLESTPPEFSATVSSFDGLDRRAGAPPTFHVDLRVKNGNVWQHCFEPAGAVVEYDGVPLASADLGELCVPARSVVDVPFMATGEGLGMPDRLYEHLDGLRRRQERVPLAVRLTLEEKDTTRQTRSMLLRCTAMLDGRPDLPSRCLLFFLVEPGSTSSVLK</sequence>
<dbReference type="Gramene" id="TraesCS3B03G0867100.1">
    <property type="protein sequence ID" value="TraesCS3B03G0867100.1.CDS1"/>
    <property type="gene ID" value="TraesCS3B03G0867100"/>
</dbReference>
<dbReference type="PaxDb" id="4565-Traes_3B_D04D08F51.1"/>
<feature type="transmembrane region" description="Helical" evidence="1">
    <location>
        <begin position="12"/>
        <end position="36"/>
    </location>
</feature>
<dbReference type="Gramene" id="TraesJUL3B03G01702680.1">
    <property type="protein sequence ID" value="TraesJUL3B03G01702680.1.CDS1"/>
    <property type="gene ID" value="TraesJUL3B03G01702680"/>
</dbReference>
<keyword evidence="1" id="KW-0812">Transmembrane</keyword>
<dbReference type="Gramene" id="TraesNOR3B03G01712050.1">
    <property type="protein sequence ID" value="TraesNOR3B03G01712050.1.CDS1"/>
    <property type="gene ID" value="TraesNOR3B03G01712050"/>
</dbReference>
<keyword evidence="1" id="KW-0472">Membrane</keyword>
<dbReference type="EnsemblPlants" id="TraesCS3B02G341300.1">
    <property type="protein sequence ID" value="TraesCS3B02G341300.1.cds1"/>
    <property type="gene ID" value="TraesCS3B02G341300"/>
</dbReference>
<reference evidence="2" key="2">
    <citation type="submission" date="2018-10" db="UniProtKB">
        <authorList>
            <consortium name="EnsemblPlants"/>
        </authorList>
    </citation>
    <scope>IDENTIFICATION</scope>
</reference>
<keyword evidence="3" id="KW-1185">Reference proteome</keyword>
<organism evidence="2">
    <name type="scientific">Triticum aestivum</name>
    <name type="common">Wheat</name>
    <dbReference type="NCBI Taxonomy" id="4565"/>
    <lineage>
        <taxon>Eukaryota</taxon>
        <taxon>Viridiplantae</taxon>
        <taxon>Streptophyta</taxon>
        <taxon>Embryophyta</taxon>
        <taxon>Tracheophyta</taxon>
        <taxon>Spermatophyta</taxon>
        <taxon>Magnoliopsida</taxon>
        <taxon>Liliopsida</taxon>
        <taxon>Poales</taxon>
        <taxon>Poaceae</taxon>
        <taxon>BOP clade</taxon>
        <taxon>Pooideae</taxon>
        <taxon>Triticodae</taxon>
        <taxon>Triticeae</taxon>
        <taxon>Triticinae</taxon>
        <taxon>Triticum</taxon>
    </lineage>
</organism>
<dbReference type="Proteomes" id="UP000019116">
    <property type="component" value="Chromosome 3B"/>
</dbReference>
<keyword evidence="1" id="KW-1133">Transmembrane helix</keyword>
<dbReference type="HOGENOM" id="CLU_1346284_0_0_1"/>
<reference evidence="2" key="1">
    <citation type="submission" date="2018-08" db="EMBL/GenBank/DDBJ databases">
        <authorList>
            <person name="Rossello M."/>
        </authorList>
    </citation>
    <scope>NUCLEOTIDE SEQUENCE [LARGE SCALE GENOMIC DNA]</scope>
    <source>
        <strain evidence="2">cv. Chinese Spring</strain>
    </source>
</reference>
<dbReference type="Gramene" id="TraesARI3B03G01717130.1">
    <property type="protein sequence ID" value="TraesARI3B03G01717130.1.CDS1"/>
    <property type="gene ID" value="TraesARI3B03G01717130"/>
</dbReference>
<dbReference type="AlphaFoldDB" id="A0A077S3L8"/>
<accession>A0A077S3L8</accession>
<proteinExistence type="predicted"/>
<dbReference type="PANTHER" id="PTHR33994">
    <property type="entry name" value="OS04G0515000 PROTEIN"/>
    <property type="match status" value="1"/>
</dbReference>
<dbReference type="PANTHER" id="PTHR33994:SF22">
    <property type="entry name" value="LATE EMBRYOGENESIS ABUNDANT PROTEIN LEA-2 SUBGROUP DOMAIN-CONTAINING PROTEIN"/>
    <property type="match status" value="1"/>
</dbReference>
<evidence type="ECO:0000313" key="3">
    <source>
        <dbReference type="Proteomes" id="UP000019116"/>
    </source>
</evidence>
<protein>
    <recommendedName>
        <fullName evidence="4">Late embryogenesis abundant protein LEA-2 subgroup domain-containing protein</fullName>
    </recommendedName>
</protein>